<evidence type="ECO:0000313" key="4">
    <source>
        <dbReference type="EMBL" id="TYP89053.1"/>
    </source>
</evidence>
<dbReference type="InterPro" id="IPR002347">
    <property type="entry name" value="SDR_fam"/>
</dbReference>
<evidence type="ECO:0000259" key="3">
    <source>
        <dbReference type="SMART" id="SM00822"/>
    </source>
</evidence>
<gene>
    <name evidence="4" type="ORF">BD833_103209</name>
</gene>
<dbReference type="CDD" id="cd05233">
    <property type="entry name" value="SDR_c"/>
    <property type="match status" value="1"/>
</dbReference>
<dbReference type="PRINTS" id="PR00081">
    <property type="entry name" value="GDHRDH"/>
</dbReference>
<dbReference type="EMBL" id="VNHW01000003">
    <property type="protein sequence ID" value="TYP89053.1"/>
    <property type="molecule type" value="Genomic_DNA"/>
</dbReference>
<dbReference type="Gene3D" id="3.40.50.720">
    <property type="entry name" value="NAD(P)-binding Rossmann-like Domain"/>
    <property type="match status" value="1"/>
</dbReference>
<proteinExistence type="inferred from homology"/>
<organism evidence="4 5">
    <name type="scientific">Blastococcus xanthinilyticus</name>
    <dbReference type="NCBI Taxonomy" id="1564164"/>
    <lineage>
        <taxon>Bacteria</taxon>
        <taxon>Bacillati</taxon>
        <taxon>Actinomycetota</taxon>
        <taxon>Actinomycetes</taxon>
        <taxon>Geodermatophilales</taxon>
        <taxon>Geodermatophilaceae</taxon>
        <taxon>Blastococcus</taxon>
    </lineage>
</organism>
<dbReference type="SMART" id="SM00822">
    <property type="entry name" value="PKS_KR"/>
    <property type="match status" value="1"/>
</dbReference>
<dbReference type="PANTHER" id="PTHR43639:SF1">
    <property type="entry name" value="SHORT-CHAIN DEHYDROGENASE_REDUCTASE FAMILY PROTEIN"/>
    <property type="match status" value="1"/>
</dbReference>
<evidence type="ECO:0000313" key="5">
    <source>
        <dbReference type="Proteomes" id="UP000322499"/>
    </source>
</evidence>
<comment type="caution">
    <text evidence="4">The sequence shown here is derived from an EMBL/GenBank/DDBJ whole genome shotgun (WGS) entry which is preliminary data.</text>
</comment>
<dbReference type="SUPFAM" id="SSF51735">
    <property type="entry name" value="NAD(P)-binding Rossmann-fold domains"/>
    <property type="match status" value="1"/>
</dbReference>
<evidence type="ECO:0000256" key="1">
    <source>
        <dbReference type="ARBA" id="ARBA00006484"/>
    </source>
</evidence>
<name>A0A5S5CZ79_9ACTN</name>
<comment type="similarity">
    <text evidence="1">Belongs to the short-chain dehydrogenases/reductases (SDR) family.</text>
</comment>
<sequence length="246" mass="24823">MGELDGRAALVTGGGRGIGAAIALALAESGADVAVTYQRSASTAEDVCRRVRQLGHRGLALRAEAADASAVRDSVQQTVEELGRLDVLVHNAGVFPSGPLEQVTLADLDAALDVHARSAFLAAQAAAPHMQHGGRLIFVGSCFAERVPYGGITAYAMSKAALSGLVRGLARDLGPRGITATVVHPGSTDTDMNPADGPDADAERDLIALGRYASPAEIAATVAALAGQAGAYVSGTAILVDGGFAA</sequence>
<dbReference type="InterPro" id="IPR036291">
    <property type="entry name" value="NAD(P)-bd_dom_sf"/>
</dbReference>
<dbReference type="Pfam" id="PF13561">
    <property type="entry name" value="adh_short_C2"/>
    <property type="match status" value="1"/>
</dbReference>
<dbReference type="PRINTS" id="PR00080">
    <property type="entry name" value="SDRFAMILY"/>
</dbReference>
<dbReference type="InterPro" id="IPR057326">
    <property type="entry name" value="KR_dom"/>
</dbReference>
<dbReference type="FunFam" id="3.40.50.720:FF:000084">
    <property type="entry name" value="Short-chain dehydrogenase reductase"/>
    <property type="match status" value="1"/>
</dbReference>
<dbReference type="PANTHER" id="PTHR43639">
    <property type="entry name" value="OXIDOREDUCTASE, SHORT-CHAIN DEHYDROGENASE/REDUCTASE FAMILY (AFU_ORTHOLOGUE AFUA_5G02870)"/>
    <property type="match status" value="1"/>
</dbReference>
<keyword evidence="2" id="KW-0560">Oxidoreductase</keyword>
<dbReference type="RefSeq" id="WP_166532260.1">
    <property type="nucleotide sequence ID" value="NZ_VNHW01000003.1"/>
</dbReference>
<feature type="domain" description="Ketoreductase" evidence="3">
    <location>
        <begin position="7"/>
        <end position="206"/>
    </location>
</feature>
<accession>A0A5S5CZ79</accession>
<evidence type="ECO:0000256" key="2">
    <source>
        <dbReference type="ARBA" id="ARBA00023002"/>
    </source>
</evidence>
<reference evidence="4 5" key="1">
    <citation type="submission" date="2019-07" db="EMBL/GenBank/DDBJ databases">
        <title>Genomic Encyclopedia of Archaeal and Bacterial Type Strains, Phase II (KMG-II): from individual species to whole genera.</title>
        <authorList>
            <person name="Goeker M."/>
        </authorList>
    </citation>
    <scope>NUCLEOTIDE SEQUENCE [LARGE SCALE GENOMIC DNA]</scope>
    <source>
        <strain evidence="4 5">DSM 46842</strain>
    </source>
</reference>
<protein>
    <submittedName>
        <fullName evidence="4">3-oxoacyl-[acyl-carrier protein] reductase</fullName>
    </submittedName>
</protein>
<dbReference type="Proteomes" id="UP000322499">
    <property type="component" value="Unassembled WGS sequence"/>
</dbReference>
<keyword evidence="5" id="KW-1185">Reference proteome</keyword>
<dbReference type="GO" id="GO:0016491">
    <property type="term" value="F:oxidoreductase activity"/>
    <property type="evidence" value="ECO:0007669"/>
    <property type="project" value="UniProtKB-KW"/>
</dbReference>
<dbReference type="AlphaFoldDB" id="A0A5S5CZ79"/>